<protein>
    <submittedName>
        <fullName evidence="5">ATP-binding protein</fullName>
    </submittedName>
</protein>
<evidence type="ECO:0000313" key="6">
    <source>
        <dbReference type="Proteomes" id="UP000886741"/>
    </source>
</evidence>
<dbReference type="GO" id="GO:0008817">
    <property type="term" value="F:corrinoid adenosyltransferase activity"/>
    <property type="evidence" value="ECO:0007669"/>
    <property type="project" value="InterPro"/>
</dbReference>
<dbReference type="InterPro" id="IPR009194">
    <property type="entry name" value="AdoTrfase_EutT"/>
</dbReference>
<dbReference type="GO" id="GO:0009236">
    <property type="term" value="P:cobalamin biosynthetic process"/>
    <property type="evidence" value="ECO:0007669"/>
    <property type="project" value="InterPro"/>
</dbReference>
<dbReference type="EMBL" id="DVJJ01000162">
    <property type="protein sequence ID" value="HIS65789.1"/>
    <property type="molecule type" value="Genomic_DNA"/>
</dbReference>
<name>A0A9D1FB87_9FIRM</name>
<dbReference type="Proteomes" id="UP000886741">
    <property type="component" value="Unassembled WGS sequence"/>
</dbReference>
<feature type="domain" description="Cobalamin adenosyltransferase-like" evidence="4">
    <location>
        <begin position="66"/>
        <end position="226"/>
    </location>
</feature>
<keyword evidence="2" id="KW-0547">Nucleotide-binding</keyword>
<dbReference type="PIRSF" id="PIRSF012294">
    <property type="entry name" value="ATR_EutT"/>
    <property type="match status" value="1"/>
</dbReference>
<accession>A0A9D1FB87</accession>
<reference evidence="5" key="2">
    <citation type="journal article" date="2021" name="PeerJ">
        <title>Extensive microbial diversity within the chicken gut microbiome revealed by metagenomics and culture.</title>
        <authorList>
            <person name="Gilroy R."/>
            <person name="Ravi A."/>
            <person name="Getino M."/>
            <person name="Pursley I."/>
            <person name="Horton D.L."/>
            <person name="Alikhan N.F."/>
            <person name="Baker D."/>
            <person name="Gharbi K."/>
            <person name="Hall N."/>
            <person name="Watson M."/>
            <person name="Adriaenssens E.M."/>
            <person name="Foster-Nyarko E."/>
            <person name="Jarju S."/>
            <person name="Secka A."/>
            <person name="Antonio M."/>
            <person name="Oren A."/>
            <person name="Chaudhuri R.R."/>
            <person name="La Ragione R."/>
            <person name="Hildebrand F."/>
            <person name="Pallen M.J."/>
        </authorList>
    </citation>
    <scope>NUCLEOTIDE SEQUENCE</scope>
    <source>
        <strain evidence="5">ChiBcec16-1751</strain>
    </source>
</reference>
<dbReference type="SUPFAM" id="SSF89028">
    <property type="entry name" value="Cobalamin adenosyltransferase-like"/>
    <property type="match status" value="1"/>
</dbReference>
<evidence type="ECO:0000259" key="4">
    <source>
        <dbReference type="Pfam" id="PF01923"/>
    </source>
</evidence>
<dbReference type="GO" id="GO:0006580">
    <property type="term" value="P:ethanolamine metabolic process"/>
    <property type="evidence" value="ECO:0007669"/>
    <property type="project" value="InterPro"/>
</dbReference>
<dbReference type="Pfam" id="PF01923">
    <property type="entry name" value="Cob_adeno_trans"/>
    <property type="match status" value="1"/>
</dbReference>
<dbReference type="InterPro" id="IPR016030">
    <property type="entry name" value="CblAdoTrfase-like"/>
</dbReference>
<evidence type="ECO:0000313" key="5">
    <source>
        <dbReference type="EMBL" id="HIS65789.1"/>
    </source>
</evidence>
<comment type="caution">
    <text evidence="5">The sequence shown here is derived from an EMBL/GenBank/DDBJ whole genome shotgun (WGS) entry which is preliminary data.</text>
</comment>
<keyword evidence="1" id="KW-0808">Transferase</keyword>
<proteinExistence type="predicted"/>
<evidence type="ECO:0000256" key="3">
    <source>
        <dbReference type="ARBA" id="ARBA00022840"/>
    </source>
</evidence>
<gene>
    <name evidence="5" type="ORF">IAA83_10560</name>
</gene>
<evidence type="ECO:0000256" key="1">
    <source>
        <dbReference type="ARBA" id="ARBA00022679"/>
    </source>
</evidence>
<dbReference type="AlphaFoldDB" id="A0A9D1FB87"/>
<dbReference type="Gene3D" id="1.20.1200.10">
    <property type="entry name" value="Cobalamin adenosyltransferase-like"/>
    <property type="match status" value="1"/>
</dbReference>
<dbReference type="InterPro" id="IPR036451">
    <property type="entry name" value="CblAdoTrfase-like_sf"/>
</dbReference>
<organism evidence="5 6">
    <name type="scientific">Candidatus Avoscillospira avistercoris</name>
    <dbReference type="NCBI Taxonomy" id="2840707"/>
    <lineage>
        <taxon>Bacteria</taxon>
        <taxon>Bacillati</taxon>
        <taxon>Bacillota</taxon>
        <taxon>Clostridia</taxon>
        <taxon>Eubacteriales</taxon>
        <taxon>Oscillospiraceae</taxon>
        <taxon>Oscillospiraceae incertae sedis</taxon>
        <taxon>Candidatus Avoscillospira</taxon>
    </lineage>
</organism>
<reference evidence="5" key="1">
    <citation type="submission" date="2020-10" db="EMBL/GenBank/DDBJ databases">
        <authorList>
            <person name="Gilroy R."/>
        </authorList>
    </citation>
    <scope>NUCLEOTIDE SEQUENCE</scope>
    <source>
        <strain evidence="5">ChiBcec16-1751</strain>
    </source>
</reference>
<keyword evidence="3 5" id="KW-0067">ATP-binding</keyword>
<sequence>MALFTESSVRACIRVKDGRRVFYLGPGDRLTPSAREWLRQERIEIVQGEQPKPKTYETLFGGILTEKPEHMTHLRGNILVFKDHPRIEFRGQIDLLEAELLLAQRTAMADGREDMADHLQEILDFVRSLIRADVLDEPVQPLHLLGLTVEELRERSHAPQKYYGQSHFMPSRHDAPTLLAINKVRTVIRQVERAAYRAFRDENGAVRRDDIILALNRLSSLCWILEIQLKAEQKEVEP</sequence>
<evidence type="ECO:0000256" key="2">
    <source>
        <dbReference type="ARBA" id="ARBA00022741"/>
    </source>
</evidence>
<dbReference type="GO" id="GO:0005524">
    <property type="term" value="F:ATP binding"/>
    <property type="evidence" value="ECO:0007669"/>
    <property type="project" value="UniProtKB-KW"/>
</dbReference>